<protein>
    <recommendedName>
        <fullName evidence="7">Insulin-like domain-containing protein</fullName>
    </recommendedName>
</protein>
<comment type="caution">
    <text evidence="8">The sequence shown here is derived from an EMBL/GenBank/DDBJ whole genome shotgun (WGS) entry which is preliminary data.</text>
</comment>
<dbReference type="SMART" id="SM00078">
    <property type="entry name" value="IlGF"/>
    <property type="match status" value="1"/>
</dbReference>
<dbReference type="Pfam" id="PF00049">
    <property type="entry name" value="Insulin"/>
    <property type="match status" value="1"/>
</dbReference>
<proteinExistence type="inferred from homology"/>
<feature type="domain" description="Insulin-like" evidence="7">
    <location>
        <begin position="27"/>
        <end position="98"/>
    </location>
</feature>
<evidence type="ECO:0000256" key="1">
    <source>
        <dbReference type="ARBA" id="ARBA00009034"/>
    </source>
</evidence>
<dbReference type="GO" id="GO:0005576">
    <property type="term" value="C:extracellular region"/>
    <property type="evidence" value="ECO:0007669"/>
    <property type="project" value="InterPro"/>
</dbReference>
<comment type="subunit">
    <text evidence="2">Heterodimer of a B chain and an A chain linked by two disulfide bonds.</text>
</comment>
<evidence type="ECO:0000256" key="4">
    <source>
        <dbReference type="ARBA" id="ARBA00022729"/>
    </source>
</evidence>
<dbReference type="PRINTS" id="PR00276">
    <property type="entry name" value="INSULINFAMLY"/>
</dbReference>
<name>A0AAU9UAZ2_EUPED</name>
<dbReference type="AlphaFoldDB" id="A0AAU9UAZ2"/>
<accession>A0AAU9UAZ2</accession>
<evidence type="ECO:0000313" key="9">
    <source>
        <dbReference type="Proteomes" id="UP001153954"/>
    </source>
</evidence>
<keyword evidence="3" id="KW-0165">Cleavage on pair of basic residues</keyword>
<dbReference type="CDD" id="cd04366">
    <property type="entry name" value="IlGF_insulin_bombyxin_like"/>
    <property type="match status" value="1"/>
</dbReference>
<dbReference type="Gene3D" id="1.10.100.10">
    <property type="entry name" value="Insulin-like"/>
    <property type="match status" value="1"/>
</dbReference>
<reference evidence="8" key="1">
    <citation type="submission" date="2022-03" db="EMBL/GenBank/DDBJ databases">
        <authorList>
            <person name="Tunstrom K."/>
        </authorList>
    </citation>
    <scope>NUCLEOTIDE SEQUENCE</scope>
</reference>
<dbReference type="SUPFAM" id="SSF56994">
    <property type="entry name" value="Insulin-like"/>
    <property type="match status" value="1"/>
</dbReference>
<organism evidence="8 9">
    <name type="scientific">Euphydryas editha</name>
    <name type="common">Edith's checkerspot</name>
    <dbReference type="NCBI Taxonomy" id="104508"/>
    <lineage>
        <taxon>Eukaryota</taxon>
        <taxon>Metazoa</taxon>
        <taxon>Ecdysozoa</taxon>
        <taxon>Arthropoda</taxon>
        <taxon>Hexapoda</taxon>
        <taxon>Insecta</taxon>
        <taxon>Pterygota</taxon>
        <taxon>Neoptera</taxon>
        <taxon>Endopterygota</taxon>
        <taxon>Lepidoptera</taxon>
        <taxon>Glossata</taxon>
        <taxon>Ditrysia</taxon>
        <taxon>Papilionoidea</taxon>
        <taxon>Nymphalidae</taxon>
        <taxon>Nymphalinae</taxon>
        <taxon>Euphydryas</taxon>
    </lineage>
</organism>
<dbReference type="InterPro" id="IPR022352">
    <property type="entry name" value="Ins/IGF/rlx"/>
</dbReference>
<keyword evidence="9" id="KW-1185">Reference proteome</keyword>
<gene>
    <name evidence="8" type="ORF">EEDITHA_LOCUS11825</name>
</gene>
<evidence type="ECO:0000256" key="2">
    <source>
        <dbReference type="ARBA" id="ARBA00011207"/>
    </source>
</evidence>
<evidence type="ECO:0000259" key="7">
    <source>
        <dbReference type="SMART" id="SM00078"/>
    </source>
</evidence>
<sequence>MKSKTVLVAFVVMVLASIFTSQVYAEEMYCGRRLVSVLALVCGKESNPSKDTLVQDKDVTRGVNAEKNIHSRLGRKKRSVHEECCVKPCHFEDLLQYC</sequence>
<evidence type="ECO:0000256" key="3">
    <source>
        <dbReference type="ARBA" id="ARBA00022685"/>
    </source>
</evidence>
<comment type="similarity">
    <text evidence="1">Belongs to the insulin family.</text>
</comment>
<evidence type="ECO:0000256" key="5">
    <source>
        <dbReference type="ARBA" id="ARBA00023157"/>
    </source>
</evidence>
<dbReference type="InterPro" id="IPR016179">
    <property type="entry name" value="Insulin-like"/>
</dbReference>
<keyword evidence="5" id="KW-1015">Disulfide bond</keyword>
<keyword evidence="4 6" id="KW-0732">Signal</keyword>
<dbReference type="PANTHER" id="PTHR13647">
    <property type="entry name" value="INSULIN-LIKE PEPTIDE 2-RELATED"/>
    <property type="match status" value="1"/>
</dbReference>
<dbReference type="InterPro" id="IPR036438">
    <property type="entry name" value="Insulin-like_sf"/>
</dbReference>
<dbReference type="Proteomes" id="UP001153954">
    <property type="component" value="Unassembled WGS sequence"/>
</dbReference>
<evidence type="ECO:0000313" key="8">
    <source>
        <dbReference type="EMBL" id="CAH2096490.1"/>
    </source>
</evidence>
<feature type="chain" id="PRO_5044021088" description="Insulin-like domain-containing protein" evidence="6">
    <location>
        <begin position="26"/>
        <end position="98"/>
    </location>
</feature>
<evidence type="ECO:0000256" key="6">
    <source>
        <dbReference type="SAM" id="SignalP"/>
    </source>
</evidence>
<dbReference type="PANTHER" id="PTHR13647:SF4">
    <property type="entry name" value="INSULIN-LIKE PEPTIDE 1-RELATED"/>
    <property type="match status" value="1"/>
</dbReference>
<dbReference type="EMBL" id="CAKOGL010000016">
    <property type="protein sequence ID" value="CAH2096490.1"/>
    <property type="molecule type" value="Genomic_DNA"/>
</dbReference>
<dbReference type="GO" id="GO:0005179">
    <property type="term" value="F:hormone activity"/>
    <property type="evidence" value="ECO:0007669"/>
    <property type="project" value="InterPro"/>
</dbReference>
<feature type="signal peptide" evidence="6">
    <location>
        <begin position="1"/>
        <end position="25"/>
    </location>
</feature>